<dbReference type="AlphaFoldDB" id="I1NBQ4"/>
<evidence type="ECO:0000313" key="3">
    <source>
        <dbReference type="EnsemblPlants" id="KRG96708"/>
    </source>
</evidence>
<dbReference type="GeneID" id="100799721"/>
<dbReference type="eggNOG" id="ENOG502QPZ0">
    <property type="taxonomic scope" value="Eukaryota"/>
</dbReference>
<accession>I1NBQ4</accession>
<reference evidence="2" key="3">
    <citation type="submission" date="2018-07" db="EMBL/GenBank/DDBJ databases">
        <title>WGS assembly of Glycine max.</title>
        <authorList>
            <person name="Schmutz J."/>
            <person name="Cannon S."/>
            <person name="Schlueter J."/>
            <person name="Ma J."/>
            <person name="Mitros T."/>
            <person name="Nelson W."/>
            <person name="Hyten D."/>
            <person name="Song Q."/>
            <person name="Thelen J."/>
            <person name="Cheng J."/>
            <person name="Xu D."/>
            <person name="Hellsten U."/>
            <person name="May G."/>
            <person name="Yu Y."/>
            <person name="Sakurai T."/>
            <person name="Umezawa T."/>
            <person name="Bhattacharyya M."/>
            <person name="Sandhu D."/>
            <person name="Valliyodan B."/>
            <person name="Lindquist E."/>
            <person name="Peto M."/>
            <person name="Grant D."/>
            <person name="Shu S."/>
            <person name="Goodstein D."/>
            <person name="Barry K."/>
            <person name="Futrell-Griggs M."/>
            <person name="Abernathy B."/>
            <person name="Du J."/>
            <person name="Tian Z."/>
            <person name="Zhu L."/>
            <person name="Gill N."/>
            <person name="Joshi T."/>
            <person name="Libault M."/>
            <person name="Sethuraman A."/>
            <person name="Zhang X."/>
            <person name="Shinozaki K."/>
            <person name="Nguyen H."/>
            <person name="Wing R."/>
            <person name="Cregan P."/>
            <person name="Specht J."/>
            <person name="Grimwood J."/>
            <person name="Rokhsar D."/>
            <person name="Stacey G."/>
            <person name="Shoemaker R."/>
            <person name="Jackson S."/>
        </authorList>
    </citation>
    <scope>NUCLEOTIDE SEQUENCE</scope>
    <source>
        <tissue evidence="2">Callus</tissue>
    </source>
</reference>
<dbReference type="GO" id="GO:0005996">
    <property type="term" value="P:monosaccharide metabolic process"/>
    <property type="evidence" value="ECO:0000318"/>
    <property type="project" value="GO_Central"/>
</dbReference>
<sequence>MARVVALQQNQLSFSPLASSLFDFSGTRLQTQLQFKRKLCHPKGSFYVSASSTKKILIMGGTRFIGVFLSRLLVKEGHQVTLFTRGKAPVTQQLPGESDNDYADFSSKILHLKGDRKDFDFVKSSLSAEGFDVVYDINGVQIPTCSHLLCLFFTYNFIIYVTLRVQITIFHNISLFIIYFSGREADEVEPILDALPNLEQFIYCSSAGVYLKSDLLPHAETDAVDPKSRHKGKLETESLLQARGVNWTSIRPVYIYGPLNYNPVEEWFFHRLKAGRPIPIPSSGLQITQLGHVKDLATAFIQVLGNEKASKEVFNISGEKYVTFDGLARACAKAGGFPEPEIIHYNPKDFDFGKKKSFPFRDQHFFASIEKAKRVLGWEPEFGLVEGLADSYNLDFGRGTYRKEADFSTDDIILGKSLVSV</sequence>
<dbReference type="ExpressionAtlas" id="I1NBQ4">
    <property type="expression patterns" value="baseline and differential"/>
</dbReference>
<dbReference type="EMBL" id="CM000852">
    <property type="protein sequence ID" value="KRG96708.1"/>
    <property type="molecule type" value="Genomic_DNA"/>
</dbReference>
<dbReference type="Proteomes" id="UP000008827">
    <property type="component" value="Chromosome 19"/>
</dbReference>
<evidence type="ECO:0000259" key="1">
    <source>
        <dbReference type="Pfam" id="PF01370"/>
    </source>
</evidence>
<dbReference type="RefSeq" id="XP_040868662.1">
    <property type="nucleotide sequence ID" value="XM_041012728.1"/>
</dbReference>
<dbReference type="EnsemblPlants" id="KRG96708">
    <property type="protein sequence ID" value="KRG96708"/>
    <property type="gene ID" value="GLYMA_19G227700"/>
</dbReference>
<feature type="domain" description="NAD-dependent epimerase/dehydratase" evidence="1">
    <location>
        <begin position="192"/>
        <end position="316"/>
    </location>
</feature>
<dbReference type="STRING" id="3847.I1NBQ4"/>
<dbReference type="SMR" id="I1NBQ4"/>
<organism evidence="2">
    <name type="scientific">Glycine max</name>
    <name type="common">Soybean</name>
    <name type="synonym">Glycine hispida</name>
    <dbReference type="NCBI Taxonomy" id="3847"/>
    <lineage>
        <taxon>Eukaryota</taxon>
        <taxon>Viridiplantae</taxon>
        <taxon>Streptophyta</taxon>
        <taxon>Embryophyta</taxon>
        <taxon>Tracheophyta</taxon>
        <taxon>Spermatophyta</taxon>
        <taxon>Magnoliopsida</taxon>
        <taxon>eudicotyledons</taxon>
        <taxon>Gunneridae</taxon>
        <taxon>Pentapetalae</taxon>
        <taxon>rosids</taxon>
        <taxon>fabids</taxon>
        <taxon>Fabales</taxon>
        <taxon>Fabaceae</taxon>
        <taxon>Papilionoideae</taxon>
        <taxon>50 kb inversion clade</taxon>
        <taxon>NPAAA clade</taxon>
        <taxon>indigoferoid/millettioid clade</taxon>
        <taxon>Phaseoleae</taxon>
        <taxon>Glycine</taxon>
        <taxon>Glycine subgen. Soja</taxon>
    </lineage>
</organism>
<dbReference type="PANTHER" id="PTHR43725:SF8">
    <property type="entry name" value="CHLOROPLAST STEM-LOOP BINDING PROTEIN OF 41 KDA B, CHLOROPLASTIC"/>
    <property type="match status" value="1"/>
</dbReference>
<protein>
    <recommendedName>
        <fullName evidence="1">NAD-dependent epimerase/dehydratase domain-containing protein</fullName>
    </recommendedName>
</protein>
<reference evidence="2 3" key="1">
    <citation type="journal article" date="2010" name="Nature">
        <title>Genome sequence of the palaeopolyploid soybean.</title>
        <authorList>
            <person name="Schmutz J."/>
            <person name="Cannon S.B."/>
            <person name="Schlueter J."/>
            <person name="Ma J."/>
            <person name="Mitros T."/>
            <person name="Nelson W."/>
            <person name="Hyten D.L."/>
            <person name="Song Q."/>
            <person name="Thelen J.J."/>
            <person name="Cheng J."/>
            <person name="Xu D."/>
            <person name="Hellsten U."/>
            <person name="May G.D."/>
            <person name="Yu Y."/>
            <person name="Sakurai T."/>
            <person name="Umezawa T."/>
            <person name="Bhattacharyya M.K."/>
            <person name="Sandhu D."/>
            <person name="Valliyodan B."/>
            <person name="Lindquist E."/>
            <person name="Peto M."/>
            <person name="Grant D."/>
            <person name="Shu S."/>
            <person name="Goodstein D."/>
            <person name="Barry K."/>
            <person name="Futrell-Griggs M."/>
            <person name="Abernathy B."/>
            <person name="Du J."/>
            <person name="Tian Z."/>
            <person name="Zhu L."/>
            <person name="Gill N."/>
            <person name="Joshi T."/>
            <person name="Libault M."/>
            <person name="Sethuraman A."/>
            <person name="Zhang X.-C."/>
            <person name="Shinozaki K."/>
            <person name="Nguyen H.T."/>
            <person name="Wing R.A."/>
            <person name="Cregan P."/>
            <person name="Specht J."/>
            <person name="Grimwood J."/>
            <person name="Rokhsar D."/>
            <person name="Stacey G."/>
            <person name="Shoemaker R.C."/>
            <person name="Jackson S.A."/>
        </authorList>
    </citation>
    <scope>NUCLEOTIDE SEQUENCE</scope>
    <source>
        <strain evidence="3">cv. Williams 82</strain>
        <tissue evidence="2">Callus</tissue>
    </source>
</reference>
<dbReference type="Pfam" id="PF01370">
    <property type="entry name" value="Epimerase"/>
    <property type="match status" value="1"/>
</dbReference>
<dbReference type="PaxDb" id="3847-GLYMA19G41540.1"/>
<dbReference type="SUPFAM" id="SSF51735">
    <property type="entry name" value="NAD(P)-binding Rossmann-fold domains"/>
    <property type="match status" value="1"/>
</dbReference>
<keyword evidence="4" id="KW-1185">Reference proteome</keyword>
<evidence type="ECO:0000313" key="4">
    <source>
        <dbReference type="Proteomes" id="UP000008827"/>
    </source>
</evidence>
<evidence type="ECO:0000313" key="2">
    <source>
        <dbReference type="EMBL" id="KRG96708.1"/>
    </source>
</evidence>
<reference evidence="3" key="2">
    <citation type="submission" date="2018-02" db="UniProtKB">
        <authorList>
            <consortium name="EnsemblPlants"/>
        </authorList>
    </citation>
    <scope>IDENTIFICATION</scope>
    <source>
        <strain evidence="3">Williams 82</strain>
    </source>
</reference>
<dbReference type="PANTHER" id="PTHR43725">
    <property type="entry name" value="UDP-GLUCOSE 4-EPIMERASE"/>
    <property type="match status" value="1"/>
</dbReference>
<dbReference type="InterPro" id="IPR036291">
    <property type="entry name" value="NAD(P)-bd_dom_sf"/>
</dbReference>
<dbReference type="CDD" id="cd05265">
    <property type="entry name" value="SDR_a1"/>
    <property type="match status" value="1"/>
</dbReference>
<proteinExistence type="predicted"/>
<dbReference type="GO" id="GO:0005829">
    <property type="term" value="C:cytosol"/>
    <property type="evidence" value="ECO:0000318"/>
    <property type="project" value="GO_Central"/>
</dbReference>
<name>I1NBQ4_SOYBN</name>
<gene>
    <name evidence="3" type="primary">LOC100799721</name>
    <name evidence="2" type="ORF">GLYMA_19G227700</name>
</gene>
<dbReference type="Gene3D" id="3.40.50.720">
    <property type="entry name" value="NAD(P)-binding Rossmann-like Domain"/>
    <property type="match status" value="1"/>
</dbReference>
<dbReference type="Gramene" id="KRG96708">
    <property type="protein sequence ID" value="KRG96708"/>
    <property type="gene ID" value="GLYMA_19G227700"/>
</dbReference>
<dbReference type="InterPro" id="IPR001509">
    <property type="entry name" value="Epimerase_deHydtase"/>
</dbReference>